<evidence type="ECO:0000256" key="1">
    <source>
        <dbReference type="ARBA" id="ARBA00009820"/>
    </source>
</evidence>
<keyword evidence="4" id="KW-1185">Reference proteome</keyword>
<dbReference type="Gene3D" id="2.40.160.50">
    <property type="entry name" value="membrane protein fhac: a member of the omp85/tpsb transporter family"/>
    <property type="match status" value="1"/>
</dbReference>
<gene>
    <name evidence="3" type="ORF">BIT28_14480</name>
</gene>
<dbReference type="InterPro" id="IPR011042">
    <property type="entry name" value="6-blade_b-propeller_TolB-like"/>
</dbReference>
<dbReference type="RefSeq" id="WP_075762844.1">
    <property type="nucleotide sequence ID" value="NZ_MJIL01000052.1"/>
</dbReference>
<feature type="signal peptide" evidence="2">
    <location>
        <begin position="1"/>
        <end position="25"/>
    </location>
</feature>
<dbReference type="Gene3D" id="2.120.10.30">
    <property type="entry name" value="TolB, C-terminal domain"/>
    <property type="match status" value="1"/>
</dbReference>
<evidence type="ECO:0000313" key="4">
    <source>
        <dbReference type="Proteomes" id="UP000186905"/>
    </source>
</evidence>
<feature type="chain" id="PRO_5013136245" description="Bacterial surface antigen (D15) domain-containing protein" evidence="2">
    <location>
        <begin position="26"/>
        <end position="953"/>
    </location>
</feature>
<dbReference type="Pfam" id="PF07676">
    <property type="entry name" value="PD40"/>
    <property type="match status" value="1"/>
</dbReference>
<protein>
    <recommendedName>
        <fullName evidence="5">Bacterial surface antigen (D15) domain-containing protein</fullName>
    </recommendedName>
</protein>
<dbReference type="PANTHER" id="PTHR36842:SF1">
    <property type="entry name" value="PROTEIN TOLB"/>
    <property type="match status" value="1"/>
</dbReference>
<keyword evidence="2" id="KW-0732">Signal</keyword>
<accession>A0A1Q9GV58</accession>
<proteinExistence type="inferred from homology"/>
<dbReference type="EMBL" id="MJIL01000052">
    <property type="protein sequence ID" value="OLQ79040.1"/>
    <property type="molecule type" value="Genomic_DNA"/>
</dbReference>
<dbReference type="STRING" id="1903952.BIT28_14480"/>
<dbReference type="Proteomes" id="UP000186905">
    <property type="component" value="Unassembled WGS sequence"/>
</dbReference>
<evidence type="ECO:0000313" key="3">
    <source>
        <dbReference type="EMBL" id="OLQ79040.1"/>
    </source>
</evidence>
<name>A0A1Q9GV58_9GAMM</name>
<reference evidence="3 4" key="1">
    <citation type="submission" date="2016-09" db="EMBL/GenBank/DDBJ databases">
        <title>Photobacterium proteolyticum sp. nov. a protease producing bacterium isolated from ocean sediments of Laizhou Bay.</title>
        <authorList>
            <person name="Li Y."/>
        </authorList>
    </citation>
    <scope>NUCLEOTIDE SEQUENCE [LARGE SCALE GENOMIC DNA]</scope>
    <source>
        <strain evidence="3 4">13-12</strain>
    </source>
</reference>
<sequence>MLGKILKRTLLGIMVSAGLSMTAVAAPVGWDEAGKEWLSQQSAHFSVHFVEGHEQSAARVLDIAERVRREQLPFFQSAPQTRTEIVLVDDFDFSNGWATPLPFAQIRLFMSPPEDGGDLATSDDWLHLLIRHEYAHIMHMELATGAPKVLQNVFGRQAFFFPHALTPSLLLEGLAVYLETNEELGYGRLQSSQYAMKMRMEVASGELKDLEQVAVANREWPLGYQYLYGAYFIQYLSETYGEQKVQAFLTGYSRRIIPYFLLNRTARQSFGKDFNALWLDFQAYLEKEFAPQLAQLKQHSVSGKEVGKETGKELQPTPYLQVVAHSQSGLLVNHNNGEDRPEIATLDPENGEWTSLTASKDITAMSSHPQSGLAASRLVHYADGRSYNDLFLYRDGQWQQLTERQRFRHVRWMPDGKQLIASRKVAGVSELWLVDAQSIDQAQAPVRIWRGDSETVLGTFDISPTGNDLVAAVKRPRQGWNLEMLSLDSKTWQPITDTKAAESSPSYLPDGRILYSADYEGVFDVYVLDQSRGEVEQWTRELGGALRPVWQPGTGLVYQAYEIEGYQLRYLPTPRVLSTQPIETLQGRYDYPPVVEQVVEKSEPEAYSPWSTLRPHNWLPLVYIDDARTQIGALTFGSDALGRHNYQLAATWDFDNELVDANLVYQYDNRWMAVLSSSHDYDKMTFEGRSDYRITRDDYFVLQRNHIVTAFEDQLSLHAGGVLDKESLVSQPDFASMIAFRETNETLAGLAVTFDNREAYLNVPGIGWGHYLDVVAETNALFDSDYDGQKYQAQWKGTWDLPGRTTLTARLGGGYADDDAKRFRLGGKDLFEESRLFGRDTQALRGYDDSVQRGQRYATQRLELETWLGRIERNWSLYPVGVGDVSGSVFVDSGAAWDSGDDHKQLTGVGAQITIEVELGYNLTLPMTLGYAHGLDSNLGKDEVYFTVSGSLW</sequence>
<evidence type="ECO:0000256" key="2">
    <source>
        <dbReference type="SAM" id="SignalP"/>
    </source>
</evidence>
<dbReference type="PANTHER" id="PTHR36842">
    <property type="entry name" value="PROTEIN TOLB HOMOLOG"/>
    <property type="match status" value="1"/>
</dbReference>
<dbReference type="SUPFAM" id="SSF82171">
    <property type="entry name" value="DPP6 N-terminal domain-like"/>
    <property type="match status" value="1"/>
</dbReference>
<dbReference type="OrthoDB" id="33879at2"/>
<organism evidence="3 4">
    <name type="scientific">Photobacterium proteolyticum</name>
    <dbReference type="NCBI Taxonomy" id="1903952"/>
    <lineage>
        <taxon>Bacteria</taxon>
        <taxon>Pseudomonadati</taxon>
        <taxon>Pseudomonadota</taxon>
        <taxon>Gammaproteobacteria</taxon>
        <taxon>Vibrionales</taxon>
        <taxon>Vibrionaceae</taxon>
        <taxon>Photobacterium</taxon>
    </lineage>
</organism>
<dbReference type="InterPro" id="IPR011659">
    <property type="entry name" value="WD40"/>
</dbReference>
<dbReference type="AlphaFoldDB" id="A0A1Q9GV58"/>
<evidence type="ECO:0008006" key="5">
    <source>
        <dbReference type="Google" id="ProtNLM"/>
    </source>
</evidence>
<comment type="caution">
    <text evidence="3">The sequence shown here is derived from an EMBL/GenBank/DDBJ whole genome shotgun (WGS) entry which is preliminary data.</text>
</comment>
<comment type="similarity">
    <text evidence="1">Belongs to the TolB family.</text>
</comment>